<dbReference type="Proteomes" id="UP001526426">
    <property type="component" value="Unassembled WGS sequence"/>
</dbReference>
<proteinExistence type="predicted"/>
<keyword evidence="1" id="KW-1133">Transmembrane helix</keyword>
<keyword evidence="1" id="KW-0812">Transmembrane</keyword>
<dbReference type="EMBL" id="JAIHOM010000011">
    <property type="protein sequence ID" value="MCW6035308.1"/>
    <property type="molecule type" value="Genomic_DNA"/>
</dbReference>
<protein>
    <recommendedName>
        <fullName evidence="4">HEAT repeat domain-containing protein</fullName>
    </recommendedName>
</protein>
<organism evidence="2 3">
    <name type="scientific">Spirulina subsalsa FACHB-351</name>
    <dbReference type="NCBI Taxonomy" id="234711"/>
    <lineage>
        <taxon>Bacteria</taxon>
        <taxon>Bacillati</taxon>
        <taxon>Cyanobacteriota</taxon>
        <taxon>Cyanophyceae</taxon>
        <taxon>Spirulinales</taxon>
        <taxon>Spirulinaceae</taxon>
        <taxon>Spirulina</taxon>
    </lineage>
</organism>
<name>A0ABT3L1D0_9CYAN</name>
<evidence type="ECO:0008006" key="4">
    <source>
        <dbReference type="Google" id="ProtNLM"/>
    </source>
</evidence>
<reference evidence="2 3" key="1">
    <citation type="submission" date="2021-08" db="EMBL/GenBank/DDBJ databases">
        <title>Draft genome sequence of Spirulina subsalsa with high tolerance to salinity and hype-accumulation of phycocyanin.</title>
        <authorList>
            <person name="Pei H."/>
            <person name="Jiang L."/>
        </authorList>
    </citation>
    <scope>NUCLEOTIDE SEQUENCE [LARGE SCALE GENOMIC DNA]</scope>
    <source>
        <strain evidence="2 3">FACHB-351</strain>
    </source>
</reference>
<keyword evidence="3" id="KW-1185">Reference proteome</keyword>
<dbReference type="RefSeq" id="WP_265262984.1">
    <property type="nucleotide sequence ID" value="NZ_JAIHOM010000011.1"/>
</dbReference>
<evidence type="ECO:0000256" key="1">
    <source>
        <dbReference type="SAM" id="Phobius"/>
    </source>
</evidence>
<evidence type="ECO:0000313" key="2">
    <source>
        <dbReference type="EMBL" id="MCW6035308.1"/>
    </source>
</evidence>
<keyword evidence="1" id="KW-0472">Membrane</keyword>
<evidence type="ECO:0000313" key="3">
    <source>
        <dbReference type="Proteomes" id="UP001526426"/>
    </source>
</evidence>
<comment type="caution">
    <text evidence="2">The sequence shown here is derived from an EMBL/GenBank/DDBJ whole genome shotgun (WGS) entry which is preliminary data.</text>
</comment>
<accession>A0ABT3L1D0</accession>
<sequence>MKTPPRQPLETLTELLQLAVRLPGNWLKPILLISFISLFQVHWTQNEGWDLTFGVNNTTVLILLVAWLPAVLQLFALVGGMIKTPAAELSSGGIDPLLQFITRETKDEMVGAVHTVLEDAQKTALGAQRVHLQEMEEQLAQEYGGMLTHQQARQEMKQLAQRYQALQSAPTGTRRNFLFEAIAGAMRSLVFQAGWTDTEISSHLNSEHDGRRLVGLSCLGKMEEAAAYFPDILRIIGDSRSAFEQRNALEVMEKMLPRLDAAQKAELQEVLLQQGDYDVSKHQWIRPGSERRVLSDRLLSLISDPS</sequence>
<gene>
    <name evidence="2" type="ORF">K4A83_03335</name>
</gene>
<feature type="transmembrane region" description="Helical" evidence="1">
    <location>
        <begin position="55"/>
        <end position="78"/>
    </location>
</feature>